<proteinExistence type="predicted"/>
<accession>A0A0K1PXB0</accession>
<name>A0A0K1PXB0_9BACT</name>
<feature type="chain" id="PRO_5005466178" evidence="3">
    <location>
        <begin position="22"/>
        <end position="562"/>
    </location>
</feature>
<dbReference type="PANTHER" id="PTHR38340">
    <property type="entry name" value="S-LAYER PROTEIN"/>
    <property type="match status" value="1"/>
</dbReference>
<dbReference type="PRINTS" id="PR00313">
    <property type="entry name" value="CABNDNGRPT"/>
</dbReference>
<dbReference type="Gene3D" id="2.150.10.10">
    <property type="entry name" value="Serralysin-like metalloprotease, C-terminal"/>
    <property type="match status" value="2"/>
</dbReference>
<dbReference type="RefSeq" id="WP_146649182.1">
    <property type="nucleotide sequence ID" value="NZ_CP012333.1"/>
</dbReference>
<dbReference type="Pfam" id="PF00353">
    <property type="entry name" value="HemolysinCabind"/>
    <property type="match status" value="7"/>
</dbReference>
<dbReference type="PROSITE" id="PS51257">
    <property type="entry name" value="PROKAR_LIPOPROTEIN"/>
    <property type="match status" value="1"/>
</dbReference>
<organism evidence="4 5">
    <name type="scientific">Labilithrix luteola</name>
    <dbReference type="NCBI Taxonomy" id="1391654"/>
    <lineage>
        <taxon>Bacteria</taxon>
        <taxon>Pseudomonadati</taxon>
        <taxon>Myxococcota</taxon>
        <taxon>Polyangia</taxon>
        <taxon>Polyangiales</taxon>
        <taxon>Labilitrichaceae</taxon>
        <taxon>Labilithrix</taxon>
    </lineage>
</organism>
<keyword evidence="2" id="KW-0964">Secreted</keyword>
<feature type="signal peptide" evidence="3">
    <location>
        <begin position="1"/>
        <end position="21"/>
    </location>
</feature>
<dbReference type="AlphaFoldDB" id="A0A0K1PXB0"/>
<keyword evidence="3" id="KW-0732">Signal</keyword>
<dbReference type="InterPro" id="IPR001343">
    <property type="entry name" value="Hemolysn_Ca-bd"/>
</dbReference>
<sequence length="562" mass="55013">MRHTVSRTTTLFLAAILAACAGQTGSEKPDSPFNPDEPFAKVEAALTPLATACAFNATTGAMTVTIADGETAIISKRAADSAILQNGETCATVATSTTLKKITVTGSSGTNALILDFTNGLFALGTTSAASSGIAVDLGAGTDTLGIKGTSGADNFVFGAASILLNTDTNKDITVAGVEAYVVSLGDGDDVYSAAGNATAGAPFGAPIAVYGGAGNDTFNQGSVSTPQETISGGSGTDTVTYASRTAAVTVTIGAGSGASADDGVSGEQDDVTADVEVVVGGSGDDTLTASATAATLQGGPGNDTLIGGAGDDTLSGGAGNDILRGKAGNDILNGDDGDDVFDEETASNGADVFNGGNGIDTVDYGARTVALVVTMDGVAANDGEANEKDNVKADVENLKGGSGDDNITGNASHNKIWGGDGNDILAGGAGDDVFVQTGTTASDGDDRISGGTGVDTVDYSSRTVAVTATLDGATASGISGEADILATDVENLWGGSGDDTLTGNASANELVGNAGDDQLIALDGDDVLEGGAGDDFLNCGNGFDITLGSIGNDTKDPSCEL</sequence>
<dbReference type="STRING" id="1391654.AKJ09_04822"/>
<evidence type="ECO:0000313" key="5">
    <source>
        <dbReference type="Proteomes" id="UP000064967"/>
    </source>
</evidence>
<evidence type="ECO:0000256" key="1">
    <source>
        <dbReference type="ARBA" id="ARBA00004613"/>
    </source>
</evidence>
<evidence type="ECO:0000256" key="3">
    <source>
        <dbReference type="SAM" id="SignalP"/>
    </source>
</evidence>
<dbReference type="GO" id="GO:0005576">
    <property type="term" value="C:extracellular region"/>
    <property type="evidence" value="ECO:0007669"/>
    <property type="project" value="UniProtKB-SubCell"/>
</dbReference>
<gene>
    <name evidence="4" type="ORF">AKJ09_04822</name>
</gene>
<dbReference type="OrthoDB" id="5337046at2"/>
<evidence type="ECO:0000313" key="4">
    <source>
        <dbReference type="EMBL" id="AKU98158.1"/>
    </source>
</evidence>
<evidence type="ECO:0000256" key="2">
    <source>
        <dbReference type="ARBA" id="ARBA00022525"/>
    </source>
</evidence>
<dbReference type="PROSITE" id="PS00330">
    <property type="entry name" value="HEMOLYSIN_CALCIUM"/>
    <property type="match status" value="2"/>
</dbReference>
<reference evidence="4 5" key="1">
    <citation type="submission" date="2015-08" db="EMBL/GenBank/DDBJ databases">
        <authorList>
            <person name="Babu N.S."/>
            <person name="Beckwith C.J."/>
            <person name="Beseler K.G."/>
            <person name="Brison A."/>
            <person name="Carone J.V."/>
            <person name="Caskin T.P."/>
            <person name="Diamond M."/>
            <person name="Durham M.E."/>
            <person name="Foxe J.M."/>
            <person name="Go M."/>
            <person name="Henderson B.A."/>
            <person name="Jones I.B."/>
            <person name="McGettigan J.A."/>
            <person name="Micheletti S.J."/>
            <person name="Nasrallah M.E."/>
            <person name="Ortiz D."/>
            <person name="Piller C.R."/>
            <person name="Privatt S.R."/>
            <person name="Schneider S.L."/>
            <person name="Sharp S."/>
            <person name="Smith T.C."/>
            <person name="Stanton J.D."/>
            <person name="Ullery H.E."/>
            <person name="Wilson R.J."/>
            <person name="Serrano M.G."/>
            <person name="Buck G."/>
            <person name="Lee V."/>
            <person name="Wang Y."/>
            <person name="Carvalho R."/>
            <person name="Voegtly L."/>
            <person name="Shi R."/>
            <person name="Duckworth R."/>
            <person name="Johnson A."/>
            <person name="Loviza R."/>
            <person name="Walstead R."/>
            <person name="Shah Z."/>
            <person name="Kiflezghi M."/>
            <person name="Wade K."/>
            <person name="Ball S.L."/>
            <person name="Bradley K.W."/>
            <person name="Asai D.J."/>
            <person name="Bowman C.A."/>
            <person name="Russell D.A."/>
            <person name="Pope W.H."/>
            <person name="Jacobs-Sera D."/>
            <person name="Hendrix R.W."/>
            <person name="Hatfull G.F."/>
        </authorList>
    </citation>
    <scope>NUCLEOTIDE SEQUENCE [LARGE SCALE GENOMIC DNA]</scope>
    <source>
        <strain evidence="4 5">DSM 27648</strain>
    </source>
</reference>
<dbReference type="GO" id="GO:0005509">
    <property type="term" value="F:calcium ion binding"/>
    <property type="evidence" value="ECO:0007669"/>
    <property type="project" value="InterPro"/>
</dbReference>
<dbReference type="SUPFAM" id="SSF51120">
    <property type="entry name" value="beta-Roll"/>
    <property type="match status" value="3"/>
</dbReference>
<dbReference type="InterPro" id="IPR011049">
    <property type="entry name" value="Serralysin-like_metalloprot_C"/>
</dbReference>
<dbReference type="InterPro" id="IPR050557">
    <property type="entry name" value="RTX_toxin/Mannuronan_C5-epim"/>
</dbReference>
<comment type="subcellular location">
    <subcellularLocation>
        <location evidence="1">Secreted</location>
    </subcellularLocation>
</comment>
<dbReference type="KEGG" id="llu:AKJ09_04822"/>
<dbReference type="EMBL" id="CP012333">
    <property type="protein sequence ID" value="AKU98158.1"/>
    <property type="molecule type" value="Genomic_DNA"/>
</dbReference>
<dbReference type="InterPro" id="IPR018511">
    <property type="entry name" value="Hemolysin-typ_Ca-bd_CS"/>
</dbReference>
<keyword evidence="5" id="KW-1185">Reference proteome</keyword>
<dbReference type="Proteomes" id="UP000064967">
    <property type="component" value="Chromosome"/>
</dbReference>
<dbReference type="PANTHER" id="PTHR38340:SF1">
    <property type="entry name" value="S-LAYER PROTEIN"/>
    <property type="match status" value="1"/>
</dbReference>
<protein>
    <submittedName>
        <fullName evidence="4">Alkaline phosphatase</fullName>
    </submittedName>
</protein>